<feature type="coiled-coil region" evidence="1">
    <location>
        <begin position="32"/>
        <end position="73"/>
    </location>
</feature>
<keyword evidence="1" id="KW-0175">Coiled coil</keyword>
<sequence>MSEKTEQIKTMIVGLEANRDELIGFRDVFLKVQGLDEQVEKERQKLGELEVDVEAAKETMSGYQEQKRDAIRATMVQITRKMSAVLPTGDGCIQIEDNSIQIGWFKDGVFRPYDGLSGSEA</sequence>
<gene>
    <name evidence="2" type="ORF">S01H1_64338</name>
</gene>
<proteinExistence type="predicted"/>
<reference evidence="2" key="1">
    <citation type="journal article" date="2014" name="Front. Microbiol.">
        <title>High frequency of phylogenetically diverse reductive dehalogenase-homologous genes in deep subseafloor sedimentary metagenomes.</title>
        <authorList>
            <person name="Kawai M."/>
            <person name="Futagami T."/>
            <person name="Toyoda A."/>
            <person name="Takaki Y."/>
            <person name="Nishi S."/>
            <person name="Hori S."/>
            <person name="Arai W."/>
            <person name="Tsubouchi T."/>
            <person name="Morono Y."/>
            <person name="Uchiyama I."/>
            <person name="Ito T."/>
            <person name="Fujiyama A."/>
            <person name="Inagaki F."/>
            <person name="Takami H."/>
        </authorList>
    </citation>
    <scope>NUCLEOTIDE SEQUENCE</scope>
    <source>
        <strain evidence="2">Expedition CK06-06</strain>
    </source>
</reference>
<evidence type="ECO:0000256" key="1">
    <source>
        <dbReference type="SAM" id="Coils"/>
    </source>
</evidence>
<feature type="non-terminal residue" evidence="2">
    <location>
        <position position="121"/>
    </location>
</feature>
<evidence type="ECO:0000313" key="2">
    <source>
        <dbReference type="EMBL" id="GAG41484.1"/>
    </source>
</evidence>
<comment type="caution">
    <text evidence="2">The sequence shown here is derived from an EMBL/GenBank/DDBJ whole genome shotgun (WGS) entry which is preliminary data.</text>
</comment>
<dbReference type="EMBL" id="BARS01042401">
    <property type="protein sequence ID" value="GAG41484.1"/>
    <property type="molecule type" value="Genomic_DNA"/>
</dbReference>
<dbReference type="AlphaFoldDB" id="X0XE88"/>
<organism evidence="2">
    <name type="scientific">marine sediment metagenome</name>
    <dbReference type="NCBI Taxonomy" id="412755"/>
    <lineage>
        <taxon>unclassified sequences</taxon>
        <taxon>metagenomes</taxon>
        <taxon>ecological metagenomes</taxon>
    </lineage>
</organism>
<name>X0XE88_9ZZZZ</name>
<accession>X0XE88</accession>
<protein>
    <submittedName>
        <fullName evidence="2">Uncharacterized protein</fullName>
    </submittedName>
</protein>